<sequence length="75" mass="8846">MGKAVRHHLVLNKRLIWLWRVPQEEKQWSTLRYTQSALKETGKLGEAALGTNNNPRQEARKYDQYPPKLKSFVIQ</sequence>
<evidence type="ECO:0000313" key="2">
    <source>
        <dbReference type="Proteomes" id="UP001054945"/>
    </source>
</evidence>
<keyword evidence="2" id="KW-1185">Reference proteome</keyword>
<proteinExistence type="predicted"/>
<reference evidence="1 2" key="1">
    <citation type="submission" date="2021-06" db="EMBL/GenBank/DDBJ databases">
        <title>Caerostris extrusa draft genome.</title>
        <authorList>
            <person name="Kono N."/>
            <person name="Arakawa K."/>
        </authorList>
    </citation>
    <scope>NUCLEOTIDE SEQUENCE [LARGE SCALE GENOMIC DNA]</scope>
</reference>
<gene>
    <name evidence="1" type="ORF">CEXT_484791</name>
</gene>
<protein>
    <submittedName>
        <fullName evidence="1">Uncharacterized protein</fullName>
    </submittedName>
</protein>
<comment type="caution">
    <text evidence="1">The sequence shown here is derived from an EMBL/GenBank/DDBJ whole genome shotgun (WGS) entry which is preliminary data.</text>
</comment>
<name>A0AAV4Y3J9_CAEEX</name>
<dbReference type="Proteomes" id="UP001054945">
    <property type="component" value="Unassembled WGS sequence"/>
</dbReference>
<dbReference type="EMBL" id="BPLR01001343">
    <property type="protein sequence ID" value="GIZ01728.1"/>
    <property type="molecule type" value="Genomic_DNA"/>
</dbReference>
<organism evidence="1 2">
    <name type="scientific">Caerostris extrusa</name>
    <name type="common">Bark spider</name>
    <name type="synonym">Caerostris bankana</name>
    <dbReference type="NCBI Taxonomy" id="172846"/>
    <lineage>
        <taxon>Eukaryota</taxon>
        <taxon>Metazoa</taxon>
        <taxon>Ecdysozoa</taxon>
        <taxon>Arthropoda</taxon>
        <taxon>Chelicerata</taxon>
        <taxon>Arachnida</taxon>
        <taxon>Araneae</taxon>
        <taxon>Araneomorphae</taxon>
        <taxon>Entelegynae</taxon>
        <taxon>Araneoidea</taxon>
        <taxon>Araneidae</taxon>
        <taxon>Caerostris</taxon>
    </lineage>
</organism>
<accession>A0AAV4Y3J9</accession>
<evidence type="ECO:0000313" key="1">
    <source>
        <dbReference type="EMBL" id="GIZ01728.1"/>
    </source>
</evidence>
<dbReference type="AlphaFoldDB" id="A0AAV4Y3J9"/>